<dbReference type="InterPro" id="IPR036565">
    <property type="entry name" value="Mur-like_cat_sf"/>
</dbReference>
<proteinExistence type="inferred from homology"/>
<reference evidence="11 12" key="1">
    <citation type="submission" date="2016-11" db="EMBL/GenBank/DDBJ databases">
        <authorList>
            <person name="Jaros S."/>
            <person name="Januszkiewicz K."/>
            <person name="Wedrychowicz H."/>
        </authorList>
    </citation>
    <scope>NUCLEOTIDE SEQUENCE [LARGE SCALE GENOMIC DNA]</scope>
    <source>
        <strain evidence="11 12">CGMCC 1.12145</strain>
    </source>
</reference>
<dbReference type="HAMAP" id="MF_00639">
    <property type="entry name" value="MurD"/>
    <property type="match status" value="1"/>
</dbReference>
<dbReference type="GO" id="GO:0008360">
    <property type="term" value="P:regulation of cell shape"/>
    <property type="evidence" value="ECO:0007669"/>
    <property type="project" value="UniProtKB-KW"/>
</dbReference>
<dbReference type="OrthoDB" id="9809796at2"/>
<keyword evidence="12" id="KW-1185">Reference proteome</keyword>
<dbReference type="Gene3D" id="3.40.1190.10">
    <property type="entry name" value="Mur-like, catalytic domain"/>
    <property type="match status" value="1"/>
</dbReference>
<evidence type="ECO:0000256" key="7">
    <source>
        <dbReference type="HAMAP-Rule" id="MF_00639"/>
    </source>
</evidence>
<dbReference type="GO" id="GO:0051301">
    <property type="term" value="P:cell division"/>
    <property type="evidence" value="ECO:0007669"/>
    <property type="project" value="UniProtKB-KW"/>
</dbReference>
<dbReference type="EC" id="6.3.2.9" evidence="7 8"/>
<dbReference type="GO" id="GO:0008764">
    <property type="term" value="F:UDP-N-acetylmuramoylalanine-D-glutamate ligase activity"/>
    <property type="evidence" value="ECO:0007669"/>
    <property type="project" value="UniProtKB-UniRule"/>
</dbReference>
<dbReference type="PANTHER" id="PTHR43692:SF1">
    <property type="entry name" value="UDP-N-ACETYLMURAMOYLALANINE--D-GLUTAMATE LIGASE"/>
    <property type="match status" value="1"/>
</dbReference>
<feature type="binding site" evidence="7">
    <location>
        <begin position="116"/>
        <end position="122"/>
    </location>
    <ligand>
        <name>ATP</name>
        <dbReference type="ChEBI" id="CHEBI:30616"/>
    </ligand>
</feature>
<dbReference type="PANTHER" id="PTHR43692">
    <property type="entry name" value="UDP-N-ACETYLMURAMOYLALANINE--D-GLUTAMATE LIGASE"/>
    <property type="match status" value="1"/>
</dbReference>
<dbReference type="Gene3D" id="3.90.190.20">
    <property type="entry name" value="Mur ligase, C-terminal domain"/>
    <property type="match status" value="1"/>
</dbReference>
<dbReference type="UniPathway" id="UPA00219"/>
<evidence type="ECO:0000256" key="2">
    <source>
        <dbReference type="ARBA" id="ARBA00004752"/>
    </source>
</evidence>
<comment type="function">
    <text evidence="7 8">Cell wall formation. Catalyzes the addition of glutamate to the nucleotide precursor UDP-N-acetylmuramoyl-L-alanine (UMA).</text>
</comment>
<keyword evidence="7 8" id="KW-0133">Cell shape</keyword>
<dbReference type="SUPFAM" id="SSF51984">
    <property type="entry name" value="MurCD N-terminal domain"/>
    <property type="match status" value="1"/>
</dbReference>
<evidence type="ECO:0000256" key="6">
    <source>
        <dbReference type="ARBA" id="ARBA00022840"/>
    </source>
</evidence>
<protein>
    <recommendedName>
        <fullName evidence="7 8">UDP-N-acetylmuramoylalanine--D-glutamate ligase</fullName>
        <ecNumber evidence="7 8">6.3.2.9</ecNumber>
    </recommendedName>
    <alternativeName>
        <fullName evidence="7">D-glutamic acid-adding enzyme</fullName>
    </alternativeName>
    <alternativeName>
        <fullName evidence="7">UDP-N-acetylmuramoyl-L-alanyl-D-glutamate synthetase</fullName>
    </alternativeName>
</protein>
<keyword evidence="7 8" id="KW-0961">Cell wall biogenesis/degradation</keyword>
<keyword evidence="7 8" id="KW-0573">Peptidoglycan synthesis</keyword>
<feature type="domain" description="Mur ligase central" evidence="10">
    <location>
        <begin position="114"/>
        <end position="293"/>
    </location>
</feature>
<dbReference type="GO" id="GO:0071555">
    <property type="term" value="P:cell wall organization"/>
    <property type="evidence" value="ECO:0007669"/>
    <property type="project" value="UniProtKB-KW"/>
</dbReference>
<dbReference type="InterPro" id="IPR004101">
    <property type="entry name" value="Mur_ligase_C"/>
</dbReference>
<dbReference type="Pfam" id="PF02875">
    <property type="entry name" value="Mur_ligase_C"/>
    <property type="match status" value="1"/>
</dbReference>
<dbReference type="GO" id="GO:0005524">
    <property type="term" value="F:ATP binding"/>
    <property type="evidence" value="ECO:0007669"/>
    <property type="project" value="UniProtKB-UniRule"/>
</dbReference>
<dbReference type="SUPFAM" id="SSF53623">
    <property type="entry name" value="MurD-like peptide ligases, catalytic domain"/>
    <property type="match status" value="1"/>
</dbReference>
<keyword evidence="4 7" id="KW-0436">Ligase</keyword>
<keyword evidence="7 8" id="KW-0132">Cell division</keyword>
<evidence type="ECO:0000313" key="12">
    <source>
        <dbReference type="Proteomes" id="UP000182248"/>
    </source>
</evidence>
<evidence type="ECO:0000256" key="3">
    <source>
        <dbReference type="ARBA" id="ARBA00022490"/>
    </source>
</evidence>
<evidence type="ECO:0000259" key="9">
    <source>
        <dbReference type="Pfam" id="PF02875"/>
    </source>
</evidence>
<accession>A0A1K1RFD2</accession>
<dbReference type="GO" id="GO:0005737">
    <property type="term" value="C:cytoplasm"/>
    <property type="evidence" value="ECO:0007669"/>
    <property type="project" value="UniProtKB-SubCell"/>
</dbReference>
<name>A0A1K1RFD2_9FLAO</name>
<evidence type="ECO:0000256" key="5">
    <source>
        <dbReference type="ARBA" id="ARBA00022741"/>
    </source>
</evidence>
<organism evidence="11 12">
    <name type="scientific">Sinomicrobium oceani</name>
    <dbReference type="NCBI Taxonomy" id="1150368"/>
    <lineage>
        <taxon>Bacteria</taxon>
        <taxon>Pseudomonadati</taxon>
        <taxon>Bacteroidota</taxon>
        <taxon>Flavobacteriia</taxon>
        <taxon>Flavobacteriales</taxon>
        <taxon>Flavobacteriaceae</taxon>
        <taxon>Sinomicrobium</taxon>
    </lineage>
</organism>
<evidence type="ECO:0000256" key="4">
    <source>
        <dbReference type="ARBA" id="ARBA00022598"/>
    </source>
</evidence>
<dbReference type="Proteomes" id="UP000182248">
    <property type="component" value="Unassembled WGS sequence"/>
</dbReference>
<dbReference type="InterPro" id="IPR036615">
    <property type="entry name" value="Mur_ligase_C_dom_sf"/>
</dbReference>
<evidence type="ECO:0000313" key="11">
    <source>
        <dbReference type="EMBL" id="SFW70895.1"/>
    </source>
</evidence>
<comment type="subcellular location">
    <subcellularLocation>
        <location evidence="1 7 8">Cytoplasm</location>
    </subcellularLocation>
</comment>
<dbReference type="SUPFAM" id="SSF53244">
    <property type="entry name" value="MurD-like peptide ligases, peptide-binding domain"/>
    <property type="match status" value="1"/>
</dbReference>
<keyword evidence="6 7" id="KW-0067">ATP-binding</keyword>
<dbReference type="STRING" id="1150368.SAMN02927921_03512"/>
<feature type="domain" description="Mur ligase C-terminal" evidence="9">
    <location>
        <begin position="315"/>
        <end position="428"/>
    </location>
</feature>
<dbReference type="GO" id="GO:0009252">
    <property type="term" value="P:peptidoglycan biosynthetic process"/>
    <property type="evidence" value="ECO:0007669"/>
    <property type="project" value="UniProtKB-UniRule"/>
</dbReference>
<dbReference type="Pfam" id="PF08245">
    <property type="entry name" value="Mur_ligase_M"/>
    <property type="match status" value="1"/>
</dbReference>
<dbReference type="InterPro" id="IPR005762">
    <property type="entry name" value="MurD"/>
</dbReference>
<dbReference type="AlphaFoldDB" id="A0A1K1RFD2"/>
<comment type="pathway">
    <text evidence="2 7 8">Cell wall biogenesis; peptidoglycan biosynthesis.</text>
</comment>
<dbReference type="Gene3D" id="3.40.50.720">
    <property type="entry name" value="NAD(P)-binding Rossmann-like Domain"/>
    <property type="match status" value="1"/>
</dbReference>
<comment type="similarity">
    <text evidence="7">Belongs to the MurCDEF family.</text>
</comment>
<evidence type="ECO:0000256" key="1">
    <source>
        <dbReference type="ARBA" id="ARBA00004496"/>
    </source>
</evidence>
<keyword evidence="5 7" id="KW-0547">Nucleotide-binding</keyword>
<dbReference type="RefSeq" id="WP_072318767.1">
    <property type="nucleotide sequence ID" value="NZ_FPJE01000024.1"/>
</dbReference>
<dbReference type="NCBIfam" id="TIGR01087">
    <property type="entry name" value="murD"/>
    <property type="match status" value="1"/>
</dbReference>
<evidence type="ECO:0000259" key="10">
    <source>
        <dbReference type="Pfam" id="PF08245"/>
    </source>
</evidence>
<sequence>MEADKSKGKKLIVLGGGESGVGTAVLGLKAGFEVFVSDKGLIKEKYKHVLEQHGISWEEGQHTEEKIYDADLVMKSPGIPDKVALVRELRAKGVPVISEIEFAAAYTKGQLIGITGSNGKTTTTMLTYHLLNSEGLDVGMAGNIGDSFAQMVAEDDKENYVLEISSFQLDGIVDFRPHIAVITNITPDHLDRYEYKFENYIASKFRIALNQTAADYLIYDADDEVIADWLQKHPVKSRQLPFSLEKEIPNGAYAKENRIIITIDNDQITMSTDTLALEGKHNVKNTMAASLVAHLVKVRKKTIRESLENFQGVEHRLEKVLKIQNVQYINDSKATNVNAAMYALDSMSAPTVWIVGGEDKGNDYNTLMPLVREKVKAIICLGLDNTKIIDTFGKVVDLMVETQSMEEAVKIAYKIAEKGDNVLLSPACASFDLFRNYEDRGDQFKEAVRKL</sequence>
<comment type="catalytic activity">
    <reaction evidence="7 8">
        <text>UDP-N-acetyl-alpha-D-muramoyl-L-alanine + D-glutamate + ATP = UDP-N-acetyl-alpha-D-muramoyl-L-alanyl-D-glutamate + ADP + phosphate + H(+)</text>
        <dbReference type="Rhea" id="RHEA:16429"/>
        <dbReference type="ChEBI" id="CHEBI:15378"/>
        <dbReference type="ChEBI" id="CHEBI:29986"/>
        <dbReference type="ChEBI" id="CHEBI:30616"/>
        <dbReference type="ChEBI" id="CHEBI:43474"/>
        <dbReference type="ChEBI" id="CHEBI:83898"/>
        <dbReference type="ChEBI" id="CHEBI:83900"/>
        <dbReference type="ChEBI" id="CHEBI:456216"/>
        <dbReference type="EC" id="6.3.2.9"/>
    </reaction>
</comment>
<keyword evidence="7 8" id="KW-0131">Cell cycle</keyword>
<dbReference type="EMBL" id="FPJE01000024">
    <property type="protein sequence ID" value="SFW70895.1"/>
    <property type="molecule type" value="Genomic_DNA"/>
</dbReference>
<dbReference type="InterPro" id="IPR013221">
    <property type="entry name" value="Mur_ligase_cen"/>
</dbReference>
<evidence type="ECO:0000256" key="8">
    <source>
        <dbReference type="RuleBase" id="RU003664"/>
    </source>
</evidence>
<keyword evidence="3 7" id="KW-0963">Cytoplasm</keyword>
<gene>
    <name evidence="7" type="primary">murD</name>
    <name evidence="11" type="ORF">SAMN02927921_03512</name>
</gene>
<dbReference type="Pfam" id="PF21377">
    <property type="entry name" value="MurD_N"/>
    <property type="match status" value="1"/>
</dbReference>